<dbReference type="Pfam" id="PF13167">
    <property type="entry name" value="GTP-bdg_N"/>
    <property type="match status" value="1"/>
</dbReference>
<comment type="similarity">
    <text evidence="6">Belongs to the TRAFAC class OBG-HflX-like GTPase superfamily. HflX GTPase family.</text>
</comment>
<feature type="region of interest" description="Disordered" evidence="7">
    <location>
        <begin position="261"/>
        <end position="281"/>
    </location>
</feature>
<evidence type="ECO:0000256" key="7">
    <source>
        <dbReference type="SAM" id="MobiDB-lite"/>
    </source>
</evidence>
<feature type="domain" description="Hflx-type G" evidence="8">
    <location>
        <begin position="322"/>
        <end position="487"/>
    </location>
</feature>
<keyword evidence="5 6" id="KW-0342">GTP-binding</keyword>
<dbReference type="GO" id="GO:0005737">
    <property type="term" value="C:cytoplasm"/>
    <property type="evidence" value="ECO:0007669"/>
    <property type="project" value="UniProtKB-SubCell"/>
</dbReference>
<gene>
    <name evidence="6" type="primary">hflX</name>
    <name evidence="9" type="ORF">C884_02449</name>
</gene>
<evidence type="ECO:0000256" key="3">
    <source>
        <dbReference type="ARBA" id="ARBA00022741"/>
    </source>
</evidence>
<dbReference type="Gene3D" id="3.40.50.300">
    <property type="entry name" value="P-loop containing nucleotide triphosphate hydrolases"/>
    <property type="match status" value="1"/>
</dbReference>
<dbReference type="FunFam" id="3.40.50.11060:FF:000001">
    <property type="entry name" value="GTPase HflX"/>
    <property type="match status" value="1"/>
</dbReference>
<dbReference type="STRING" id="71999.KPaMU14_07990"/>
<feature type="compositionally biased region" description="Low complexity" evidence="7">
    <location>
        <begin position="558"/>
        <end position="579"/>
    </location>
</feature>
<evidence type="ECO:0000259" key="8">
    <source>
        <dbReference type="PROSITE" id="PS51705"/>
    </source>
</evidence>
<accession>M2WE92</accession>
<dbReference type="InterPro" id="IPR042108">
    <property type="entry name" value="GTPase_HflX_N_sf"/>
</dbReference>
<evidence type="ECO:0000313" key="9">
    <source>
        <dbReference type="EMBL" id="EME36842.1"/>
    </source>
</evidence>
<feature type="compositionally biased region" description="Gly residues" evidence="7">
    <location>
        <begin position="267"/>
        <end position="278"/>
    </location>
</feature>
<dbReference type="HAMAP" id="MF_00900">
    <property type="entry name" value="GTPase_HflX"/>
    <property type="match status" value="1"/>
</dbReference>
<comment type="function">
    <text evidence="6">GTPase that associates with the 50S ribosomal subunit and may have a role during protein synthesis or ribosome biogenesis.</text>
</comment>
<dbReference type="NCBIfam" id="TIGR03156">
    <property type="entry name" value="GTP_HflX"/>
    <property type="match status" value="1"/>
</dbReference>
<dbReference type="AlphaFoldDB" id="M2WE92"/>
<sequence length="579" mass="62524">MTHIPDSGAEPTGTTPTDQQLEDVVARVLSRAQQRRDRDDRSAPDDSGSEAGTSQEAAEGAPAGGGRRDVLSGRARELADRSVHTDVDGAQMELSERQSLRRVANLSTELEDITEVEYRELRLEKVVLAGLWTTGPASEAENSLRELAALAETAGSEVLDGIIQRRTNPDPATYLGSGKALELKDIVAATGADTVVVDEELAPSQRRALEDVVKVKVIDRTGLILDIFAQHAKSKEGKAQVELAQLEYMLPRLRGWGESLSRQAGGRAAGGEGIGSRGPGETKIEMDRRRIRARMAKLRREIAAMKPSREAKRLNRRRNSVPSVAIAGYTNAGKSSLLNRLTDAGVLVENALFATLDPTVRKAETPDGIGYTLSDTVGFVRSLPTQLVEAFRSTLEEVADSDVIVHVVDASHPDPEGQIRAVHEVLADIDALDLPEIIALNKADAADPFVVQRMRNTHRDVVVVSARTGEGIDELKQRISEAIPRPDHVLDLLVPFTDGDIVSRLHGWDAEILRTEYLGEGTHLLVKVREDLAGELQRYVWQDAQQFGQGVPGDGTYAAASDAADAGSAEQAASGAEAR</sequence>
<evidence type="ECO:0000256" key="2">
    <source>
        <dbReference type="ARBA" id="ARBA00022723"/>
    </source>
</evidence>
<keyword evidence="10" id="KW-1185">Reference proteome</keyword>
<proteinExistence type="inferred from homology"/>
<dbReference type="InterPro" id="IPR032305">
    <property type="entry name" value="GTP-bd_M"/>
</dbReference>
<evidence type="ECO:0000256" key="5">
    <source>
        <dbReference type="ARBA" id="ARBA00023134"/>
    </source>
</evidence>
<keyword evidence="2" id="KW-0479">Metal-binding</keyword>
<evidence type="ECO:0000256" key="1">
    <source>
        <dbReference type="ARBA" id="ARBA00022490"/>
    </source>
</evidence>
<name>M2WE92_9MICC</name>
<evidence type="ECO:0000256" key="4">
    <source>
        <dbReference type="ARBA" id="ARBA00022842"/>
    </source>
</evidence>
<dbReference type="GO" id="GO:0043022">
    <property type="term" value="F:ribosome binding"/>
    <property type="evidence" value="ECO:0007669"/>
    <property type="project" value="TreeGrafter"/>
</dbReference>
<evidence type="ECO:0000313" key="10">
    <source>
        <dbReference type="Proteomes" id="UP000009877"/>
    </source>
</evidence>
<feature type="region of interest" description="Disordered" evidence="7">
    <location>
        <begin position="557"/>
        <end position="579"/>
    </location>
</feature>
<reference evidence="9 10" key="1">
    <citation type="journal article" date="2014" name="Genome Announc.">
        <title>Draft Genome Sequence of Kocuria palustris PEL.</title>
        <authorList>
            <person name="Sharma G."/>
            <person name="Khatri I."/>
            <person name="Subramanian S."/>
        </authorList>
    </citation>
    <scope>NUCLEOTIDE SEQUENCE [LARGE SCALE GENOMIC DNA]</scope>
    <source>
        <strain evidence="9 10">PEL</strain>
    </source>
</reference>
<dbReference type="InterPro" id="IPR006073">
    <property type="entry name" value="GTP-bd"/>
</dbReference>
<dbReference type="Pfam" id="PF16360">
    <property type="entry name" value="GTP-bdg_M"/>
    <property type="match status" value="1"/>
</dbReference>
<dbReference type="GO" id="GO:0003924">
    <property type="term" value="F:GTPase activity"/>
    <property type="evidence" value="ECO:0007669"/>
    <property type="project" value="UniProtKB-UniRule"/>
</dbReference>
<dbReference type="InterPro" id="IPR016496">
    <property type="entry name" value="GTPase_HflX"/>
</dbReference>
<dbReference type="CDD" id="cd01878">
    <property type="entry name" value="HflX"/>
    <property type="match status" value="1"/>
</dbReference>
<dbReference type="InterPro" id="IPR030394">
    <property type="entry name" value="G_HFLX_dom"/>
</dbReference>
<dbReference type="PRINTS" id="PR00326">
    <property type="entry name" value="GTP1OBG"/>
</dbReference>
<dbReference type="PANTHER" id="PTHR10229:SF0">
    <property type="entry name" value="GTP-BINDING PROTEIN 6-RELATED"/>
    <property type="match status" value="1"/>
</dbReference>
<comment type="subcellular location">
    <subcellularLocation>
        <location evidence="6">Cytoplasm</location>
    </subcellularLocation>
    <text evidence="6">May associate with membranes.</text>
</comment>
<dbReference type="PANTHER" id="PTHR10229">
    <property type="entry name" value="GTP-BINDING PROTEIN HFLX"/>
    <property type="match status" value="1"/>
</dbReference>
<keyword evidence="1 6" id="KW-0963">Cytoplasm</keyword>
<comment type="caution">
    <text evidence="9">The sequence shown here is derived from an EMBL/GenBank/DDBJ whole genome shotgun (WGS) entry which is preliminary data.</text>
</comment>
<comment type="subunit">
    <text evidence="6">Monomer. Associates with the 50S ribosomal subunit.</text>
</comment>
<keyword evidence="4" id="KW-0460">Magnesium</keyword>
<feature type="region of interest" description="Disordered" evidence="7">
    <location>
        <begin position="1"/>
        <end position="69"/>
    </location>
</feature>
<evidence type="ECO:0000256" key="6">
    <source>
        <dbReference type="HAMAP-Rule" id="MF_00900"/>
    </source>
</evidence>
<dbReference type="GO" id="GO:0005525">
    <property type="term" value="F:GTP binding"/>
    <property type="evidence" value="ECO:0007669"/>
    <property type="project" value="UniProtKB-UniRule"/>
</dbReference>
<dbReference type="Gene3D" id="3.40.50.11060">
    <property type="entry name" value="GTPase HflX, N-terminal domain"/>
    <property type="match status" value="1"/>
</dbReference>
<feature type="compositionally biased region" description="Basic and acidic residues" evidence="7">
    <location>
        <begin position="34"/>
        <end position="44"/>
    </location>
</feature>
<dbReference type="Gene3D" id="6.10.250.2860">
    <property type="match status" value="1"/>
</dbReference>
<dbReference type="EMBL" id="ANHZ02000008">
    <property type="protein sequence ID" value="EME36842.1"/>
    <property type="molecule type" value="Genomic_DNA"/>
</dbReference>
<dbReference type="GO" id="GO:0046872">
    <property type="term" value="F:metal ion binding"/>
    <property type="evidence" value="ECO:0007669"/>
    <property type="project" value="UniProtKB-KW"/>
</dbReference>
<dbReference type="SUPFAM" id="SSF52540">
    <property type="entry name" value="P-loop containing nucleoside triphosphate hydrolases"/>
    <property type="match status" value="1"/>
</dbReference>
<dbReference type="Proteomes" id="UP000009877">
    <property type="component" value="Unassembled WGS sequence"/>
</dbReference>
<dbReference type="InterPro" id="IPR027417">
    <property type="entry name" value="P-loop_NTPase"/>
</dbReference>
<protein>
    <recommendedName>
        <fullName evidence="6">GTPase HflX</fullName>
    </recommendedName>
    <alternativeName>
        <fullName evidence="6">GTP-binding protein HflX</fullName>
    </alternativeName>
</protein>
<dbReference type="RefSeq" id="WP_006214509.1">
    <property type="nucleotide sequence ID" value="NZ_ANHZ02000008.1"/>
</dbReference>
<organism evidence="9 10">
    <name type="scientific">Kocuria palustris PEL</name>
    <dbReference type="NCBI Taxonomy" id="1236550"/>
    <lineage>
        <taxon>Bacteria</taxon>
        <taxon>Bacillati</taxon>
        <taxon>Actinomycetota</taxon>
        <taxon>Actinomycetes</taxon>
        <taxon>Micrococcales</taxon>
        <taxon>Micrococcaceae</taxon>
        <taxon>Kocuria</taxon>
    </lineage>
</organism>
<dbReference type="PROSITE" id="PS51705">
    <property type="entry name" value="G_HFLX"/>
    <property type="match status" value="1"/>
</dbReference>
<dbReference type="InterPro" id="IPR025121">
    <property type="entry name" value="GTPase_HflX_N"/>
</dbReference>
<dbReference type="Pfam" id="PF01926">
    <property type="entry name" value="MMR_HSR1"/>
    <property type="match status" value="1"/>
</dbReference>
<keyword evidence="3 6" id="KW-0547">Nucleotide-binding</keyword>